<dbReference type="GeneID" id="64665198"/>
<dbReference type="Proteomes" id="UP001195769">
    <property type="component" value="Unassembled WGS sequence"/>
</dbReference>
<name>A0AAD4EK33_9AGAM</name>
<comment type="caution">
    <text evidence="1">The sequence shown here is derived from an EMBL/GenBank/DDBJ whole genome shotgun (WGS) entry which is preliminary data.</text>
</comment>
<sequence length="298" mass="33742">MMCLLRRLPSSSTVVNVGPPYCTHPSPVAKFIEFSLFVVKLSWVSYSLSRNSLLVNKDNHRAAWCILRYSTRLSQPTSSRALKTRIRAQHISRIMLHSLWNSSPVSRKRCRSVCSGSKTLSNKLSRNYLHRHLSLKIHPKTSKTTKTYDHWTSAQNSFKGVSVTLVHQFQTAALAVLKQNNVRALDLRPELLQGRFCHARPPVSDHHSCCSQAERRLCTGPPPRFTTVQPVQELLQGCFCRARPPVSDHRSCCSQAERRLCTGPPPRFATVQAGHFCHACPPAGPRKYPRIGCQRWKL</sequence>
<gene>
    <name evidence="1" type="ORF">F5891DRAFT_207608</name>
</gene>
<reference evidence="1" key="1">
    <citation type="journal article" date="2020" name="New Phytol.">
        <title>Comparative genomics reveals dynamic genome evolution in host specialist ectomycorrhizal fungi.</title>
        <authorList>
            <person name="Lofgren L.A."/>
            <person name="Nguyen N.H."/>
            <person name="Vilgalys R."/>
            <person name="Ruytinx J."/>
            <person name="Liao H.L."/>
            <person name="Branco S."/>
            <person name="Kuo A."/>
            <person name="LaButti K."/>
            <person name="Lipzen A."/>
            <person name="Andreopoulos W."/>
            <person name="Pangilinan J."/>
            <person name="Riley R."/>
            <person name="Hundley H."/>
            <person name="Na H."/>
            <person name="Barry K."/>
            <person name="Grigoriev I.V."/>
            <person name="Stajich J.E."/>
            <person name="Kennedy P.G."/>
        </authorList>
    </citation>
    <scope>NUCLEOTIDE SEQUENCE</scope>
    <source>
        <strain evidence="1">FC203</strain>
    </source>
</reference>
<dbReference type="RefSeq" id="XP_041233219.1">
    <property type="nucleotide sequence ID" value="XM_041370900.1"/>
</dbReference>
<protein>
    <submittedName>
        <fullName evidence="1">Uncharacterized protein</fullName>
    </submittedName>
</protein>
<evidence type="ECO:0000313" key="2">
    <source>
        <dbReference type="Proteomes" id="UP001195769"/>
    </source>
</evidence>
<proteinExistence type="predicted"/>
<keyword evidence="2" id="KW-1185">Reference proteome</keyword>
<evidence type="ECO:0000313" key="1">
    <source>
        <dbReference type="EMBL" id="KAG1907644.1"/>
    </source>
</evidence>
<accession>A0AAD4EK33</accession>
<organism evidence="1 2">
    <name type="scientific">Suillus fuscotomentosus</name>
    <dbReference type="NCBI Taxonomy" id="1912939"/>
    <lineage>
        <taxon>Eukaryota</taxon>
        <taxon>Fungi</taxon>
        <taxon>Dikarya</taxon>
        <taxon>Basidiomycota</taxon>
        <taxon>Agaricomycotina</taxon>
        <taxon>Agaricomycetes</taxon>
        <taxon>Agaricomycetidae</taxon>
        <taxon>Boletales</taxon>
        <taxon>Suillineae</taxon>
        <taxon>Suillaceae</taxon>
        <taxon>Suillus</taxon>
    </lineage>
</organism>
<dbReference type="AlphaFoldDB" id="A0AAD4EK33"/>
<dbReference type="EMBL" id="JABBWK010000002">
    <property type="protein sequence ID" value="KAG1907644.1"/>
    <property type="molecule type" value="Genomic_DNA"/>
</dbReference>